<dbReference type="GO" id="GO:0004252">
    <property type="term" value="F:serine-type endopeptidase activity"/>
    <property type="evidence" value="ECO:0007669"/>
    <property type="project" value="InterPro"/>
</dbReference>
<keyword evidence="2" id="KW-0645">Protease</keyword>
<dbReference type="InterPro" id="IPR034074">
    <property type="entry name" value="Y4bN_pept_dom"/>
</dbReference>
<name>A0AA87NSB7_TREMD</name>
<keyword evidence="3" id="KW-0378">Hydrolase</keyword>
<sequence length="760" mass="86797">MNSILQVKLRFNKEKNNSGFGAINLRAAMSVSLEKIDALSESLRAVLRYYRDKPKILNKLLVDVCYNDIIAKSNRIKELLKPSATDINDIIVGARFSDAPDGEENHIITYYVDVETINATLNKLVIVKQFIKGELNGEATTKNFNETDELHDSVKSKLKTENYEKYGLSKNKIRRMIVDCSVIETFSIPQIANNISPNNTFLITFYKTELTLYSLLEKLDVDDVKYRYSFYGEDTLAVTRDLFDYLNDKVPYLISMISSDLAQVTYNSINKETPSELIKIPNPNNEPIIGVIDTLFDENVYFSRWVENTDYLDDIERMTISDNSREHGTEITSIIVDGPRMNPWLDDGCGRFRVRHFGVCTNKISMVKLVRKLKDIVKNNPDIHVWNLSLGTDEEVSKNFISFDAAVLDELQARKNIVFVVSGTNDNRDERIGNIRVGSPADSLNSIVVNSIKRNGTPASYSRKGTILSFFNKPDVVYYGGDYDERINAYAPSGEEQVYGTSFAAPWISRKMCFLIDVMGFSRETAKALIIDSAAGWEYKISTAKYKELLGYGAVPIQIEKVLSTDNDEIKFILYGTSEAYKTTNYGIPVPKDNDNKYPYIARAIICYFPECSRAQGIDYTNRELSLKFGRIKSDGTIEDINENIQDDKNSYIDERQSRKEFRKWENTKFISKVLKKNQALKSYEDKLWGIVITSKERLDTQMHGGLNFGVVITLKEIKGVNRIEDFIRACTLRGWIVNEITIKNQIDIYNANQQEITFE</sequence>
<organism evidence="6 7">
    <name type="scientific">Treponema medium ATCC 700293</name>
    <dbReference type="NCBI Taxonomy" id="1125700"/>
    <lineage>
        <taxon>Bacteria</taxon>
        <taxon>Pseudomonadati</taxon>
        <taxon>Spirochaetota</taxon>
        <taxon>Spirochaetia</taxon>
        <taxon>Spirochaetales</taxon>
        <taxon>Treponemataceae</taxon>
        <taxon>Treponema</taxon>
    </lineage>
</organism>
<dbReference type="Gene3D" id="3.40.50.200">
    <property type="entry name" value="Peptidase S8/S53 domain"/>
    <property type="match status" value="1"/>
</dbReference>
<feature type="domain" description="Peptidase S8/S53" evidence="5">
    <location>
        <begin position="286"/>
        <end position="553"/>
    </location>
</feature>
<dbReference type="InterPro" id="IPR036852">
    <property type="entry name" value="Peptidase_S8/S53_dom_sf"/>
</dbReference>
<evidence type="ECO:0000313" key="7">
    <source>
        <dbReference type="Proteomes" id="UP000014634"/>
    </source>
</evidence>
<evidence type="ECO:0000256" key="2">
    <source>
        <dbReference type="ARBA" id="ARBA00022670"/>
    </source>
</evidence>
<evidence type="ECO:0000256" key="1">
    <source>
        <dbReference type="ARBA" id="ARBA00011073"/>
    </source>
</evidence>
<dbReference type="SUPFAM" id="SSF52743">
    <property type="entry name" value="Subtilisin-like"/>
    <property type="match status" value="1"/>
</dbReference>
<dbReference type="Proteomes" id="UP000014634">
    <property type="component" value="Unassembled WGS sequence"/>
</dbReference>
<dbReference type="RefSeq" id="WP_016523025.1">
    <property type="nucleotide sequence ID" value="NZ_KE332517.1"/>
</dbReference>
<proteinExistence type="inferred from homology"/>
<evidence type="ECO:0000313" key="6">
    <source>
        <dbReference type="EMBL" id="EPF29069.1"/>
    </source>
</evidence>
<comment type="similarity">
    <text evidence="1">Belongs to the peptidase S8 family.</text>
</comment>
<dbReference type="AlphaFoldDB" id="A0AA87NSB7"/>
<protein>
    <recommendedName>
        <fullName evidence="5">Peptidase S8/S53 domain-containing protein</fullName>
    </recommendedName>
</protein>
<dbReference type="Pfam" id="PF00082">
    <property type="entry name" value="Peptidase_S8"/>
    <property type="match status" value="1"/>
</dbReference>
<dbReference type="PANTHER" id="PTHR43806">
    <property type="entry name" value="PEPTIDASE S8"/>
    <property type="match status" value="1"/>
</dbReference>
<evidence type="ECO:0000259" key="5">
    <source>
        <dbReference type="Pfam" id="PF00082"/>
    </source>
</evidence>
<comment type="caution">
    <text evidence="6">The sequence shown here is derived from an EMBL/GenBank/DDBJ whole genome shotgun (WGS) entry which is preliminary data.</text>
</comment>
<dbReference type="PANTHER" id="PTHR43806:SF11">
    <property type="entry name" value="CEREVISIN-RELATED"/>
    <property type="match status" value="1"/>
</dbReference>
<dbReference type="InterPro" id="IPR050131">
    <property type="entry name" value="Peptidase_S8_subtilisin-like"/>
</dbReference>
<evidence type="ECO:0000256" key="4">
    <source>
        <dbReference type="ARBA" id="ARBA00022825"/>
    </source>
</evidence>
<keyword evidence="4" id="KW-0720">Serine protease</keyword>
<dbReference type="CDD" id="cd04847">
    <property type="entry name" value="Peptidases_S8_Subtilisin_like_2"/>
    <property type="match status" value="1"/>
</dbReference>
<dbReference type="GO" id="GO:0006508">
    <property type="term" value="P:proteolysis"/>
    <property type="evidence" value="ECO:0007669"/>
    <property type="project" value="UniProtKB-KW"/>
</dbReference>
<reference evidence="6 7" key="1">
    <citation type="submission" date="2013-04" db="EMBL/GenBank/DDBJ databases">
        <title>The Genome Sequence of Treponema medium ATCC 700293.</title>
        <authorList>
            <consortium name="The Broad Institute Genomics Platform"/>
            <person name="Earl A."/>
            <person name="Ward D."/>
            <person name="Feldgarden M."/>
            <person name="Gevers D."/>
            <person name="Leonetti C."/>
            <person name="Blanton J.M."/>
            <person name="Dewhirst F.E."/>
            <person name="Izard J."/>
            <person name="Walker B."/>
            <person name="Young S."/>
            <person name="Zeng Q."/>
            <person name="Gargeya S."/>
            <person name="Fitzgerald M."/>
            <person name="Haas B."/>
            <person name="Abouelleil A."/>
            <person name="Allen A.W."/>
            <person name="Alvarado L."/>
            <person name="Arachchi H.M."/>
            <person name="Berlin A.M."/>
            <person name="Chapman S.B."/>
            <person name="Gainer-Dewar J."/>
            <person name="Goldberg J."/>
            <person name="Griggs A."/>
            <person name="Gujja S."/>
            <person name="Hansen M."/>
            <person name="Howarth C."/>
            <person name="Imamovic A."/>
            <person name="Ireland A."/>
            <person name="Larimer J."/>
            <person name="McCowan C."/>
            <person name="Murphy C."/>
            <person name="Pearson M."/>
            <person name="Poon T.W."/>
            <person name="Priest M."/>
            <person name="Roberts A."/>
            <person name="Saif S."/>
            <person name="Shea T."/>
            <person name="Sisk P."/>
            <person name="Sykes S."/>
            <person name="Wortman J."/>
            <person name="Nusbaum C."/>
            <person name="Birren B."/>
        </authorList>
    </citation>
    <scope>NUCLEOTIDE SEQUENCE [LARGE SCALE GENOMIC DNA]</scope>
    <source>
        <strain evidence="6 7">ATCC 700293</strain>
    </source>
</reference>
<dbReference type="EMBL" id="ATFE01000007">
    <property type="protein sequence ID" value="EPF29069.1"/>
    <property type="molecule type" value="Genomic_DNA"/>
</dbReference>
<accession>A0AA87NSB7</accession>
<gene>
    <name evidence="6" type="ORF">HMPREF9195_01066</name>
</gene>
<dbReference type="InterPro" id="IPR000209">
    <property type="entry name" value="Peptidase_S8/S53_dom"/>
</dbReference>
<evidence type="ECO:0000256" key="3">
    <source>
        <dbReference type="ARBA" id="ARBA00022801"/>
    </source>
</evidence>